<reference evidence="1" key="1">
    <citation type="submission" date="2022-06" db="EMBL/GenBank/DDBJ databases">
        <authorList>
            <person name="Dietemann V."/>
            <person name="Ory F."/>
            <person name="Dainat B."/>
            <person name="Oberhansli S."/>
        </authorList>
    </citation>
    <scope>NUCLEOTIDE SEQUENCE</scope>
    <source>
        <strain evidence="1">Ena-SAMPLE-TAB-26-04-2022-14:26:32:270-5432</strain>
    </source>
</reference>
<evidence type="ECO:0000313" key="2">
    <source>
        <dbReference type="Proteomes" id="UP001154322"/>
    </source>
</evidence>
<accession>A0ABN8UD55</accession>
<organism evidence="1 2">
    <name type="scientific">Paenibacillus melissococcoides</name>
    <dbReference type="NCBI Taxonomy" id="2912268"/>
    <lineage>
        <taxon>Bacteria</taxon>
        <taxon>Bacillati</taxon>
        <taxon>Bacillota</taxon>
        <taxon>Bacilli</taxon>
        <taxon>Bacillales</taxon>
        <taxon>Paenibacillaceae</taxon>
        <taxon>Paenibacillus</taxon>
    </lineage>
</organism>
<comment type="caution">
    <text evidence="1">The sequence shown here is derived from an EMBL/GenBank/DDBJ whole genome shotgun (WGS) entry which is preliminary data.</text>
</comment>
<proteinExistence type="predicted"/>
<dbReference type="Proteomes" id="UP001154322">
    <property type="component" value="Unassembled WGS sequence"/>
</dbReference>
<sequence length="74" mass="8798">MKKESLQNYSNFFPPRREIEENGEMLHSGRNSAVKWHKQEKNLHFCRIAAIRAWQDLCYEILHNFCDAGCWISA</sequence>
<gene>
    <name evidence="1" type="ORF">WJ0W_005292</name>
</gene>
<protein>
    <submittedName>
        <fullName evidence="1">Uncharacterized protein</fullName>
    </submittedName>
</protein>
<evidence type="ECO:0000313" key="1">
    <source>
        <dbReference type="EMBL" id="CAH8248037.1"/>
    </source>
</evidence>
<name>A0ABN8UD55_9BACL</name>
<keyword evidence="2" id="KW-1185">Reference proteome</keyword>
<dbReference type="EMBL" id="CALYLO010000008">
    <property type="protein sequence ID" value="CAH8248037.1"/>
    <property type="molecule type" value="Genomic_DNA"/>
</dbReference>